<gene>
    <name evidence="2" type="ORF">GCM10023331_36100</name>
</gene>
<dbReference type="Pfam" id="PF03929">
    <property type="entry name" value="PepSY_TM"/>
    <property type="match status" value="1"/>
</dbReference>
<feature type="transmembrane region" description="Helical" evidence="1">
    <location>
        <begin position="20"/>
        <end position="42"/>
    </location>
</feature>
<feature type="transmembrane region" description="Helical" evidence="1">
    <location>
        <begin position="266"/>
        <end position="290"/>
    </location>
</feature>
<dbReference type="Proteomes" id="UP001500298">
    <property type="component" value="Unassembled WGS sequence"/>
</dbReference>
<dbReference type="SUPFAM" id="SSF110296">
    <property type="entry name" value="Oligoxyloglucan reducing end-specific cellobiohydrolase"/>
    <property type="match status" value="1"/>
</dbReference>
<organism evidence="2 3">
    <name type="scientific">Algivirga pacifica</name>
    <dbReference type="NCBI Taxonomy" id="1162670"/>
    <lineage>
        <taxon>Bacteria</taxon>
        <taxon>Pseudomonadati</taxon>
        <taxon>Bacteroidota</taxon>
        <taxon>Cytophagia</taxon>
        <taxon>Cytophagales</taxon>
        <taxon>Flammeovirgaceae</taxon>
        <taxon>Algivirga</taxon>
    </lineage>
</organism>
<evidence type="ECO:0000313" key="3">
    <source>
        <dbReference type="Proteomes" id="UP001500298"/>
    </source>
</evidence>
<accession>A0ABP9DKV8</accession>
<feature type="transmembrane region" description="Helical" evidence="1">
    <location>
        <begin position="224"/>
        <end position="245"/>
    </location>
</feature>
<evidence type="ECO:0000256" key="1">
    <source>
        <dbReference type="SAM" id="Phobius"/>
    </source>
</evidence>
<keyword evidence="1" id="KW-0812">Transmembrane</keyword>
<dbReference type="InterPro" id="IPR005625">
    <property type="entry name" value="PepSY-ass_TM"/>
</dbReference>
<proteinExistence type="predicted"/>
<protein>
    <submittedName>
        <fullName evidence="2">PepSY-associated TM helix domain-containing protein</fullName>
    </submittedName>
</protein>
<keyword evidence="1" id="KW-1133">Transmembrane helix</keyword>
<dbReference type="PANTHER" id="PTHR34219:SF3">
    <property type="entry name" value="BLL7967 PROTEIN"/>
    <property type="match status" value="1"/>
</dbReference>
<dbReference type="EMBL" id="BAABJX010000058">
    <property type="protein sequence ID" value="GAA4848168.1"/>
    <property type="molecule type" value="Genomic_DNA"/>
</dbReference>
<keyword evidence="3" id="KW-1185">Reference proteome</keyword>
<sequence length="513" mass="59348">MTMKRKQSIGKRSYDTLKSWHKYLGIALSLFLIWMSLSGIILNHPDWFAHYSVPKALIPEDYHPQNWNREGVKDALFIGKDTIYFGGKHGLWISTDNGYTFEKENSKGFTTAPYYQKINDLLWLEKENKILAATYGGLWIKNLTTHEWHQVDLGKYSNAQFVKVLRRKDELIAFSQSGVYTTTIANPEKFIPRTLLRAERPYMDLIQFTFALHSGWLWGLPGRLVYDIVAVILVFLSITALYITLRKNFKKSGSCRRSKKRLGWMIRNHTRIGFWSLGILLIIGGTGMFMRPPLLVALANGKVPTKYIPSPILQNPWYHTLRNAVYDPAKDRIILDTTEGLFEGKGDLSSPFTTLEWDVNIFVMGATVMEHLKGDEFMIGSFYGLYHYKEGDPNAYDIIMNDTVPLYTSVGRPGLYMIGGDFQTPEGDHYISAYGQGLLPFKQVDPNRFQQPHTLRDSYRMPLWNYMFELHNARLFRPILDKWVIIVIPLTGLLFLVLNISGAYEYLYRKWKK</sequence>
<feature type="transmembrane region" description="Helical" evidence="1">
    <location>
        <begin position="483"/>
        <end position="507"/>
    </location>
</feature>
<dbReference type="InterPro" id="IPR015943">
    <property type="entry name" value="WD40/YVTN_repeat-like_dom_sf"/>
</dbReference>
<dbReference type="Gene3D" id="2.130.10.10">
    <property type="entry name" value="YVTN repeat-like/Quinoprotein amine dehydrogenase"/>
    <property type="match status" value="1"/>
</dbReference>
<evidence type="ECO:0000313" key="2">
    <source>
        <dbReference type="EMBL" id="GAA4848168.1"/>
    </source>
</evidence>
<name>A0ABP9DKV8_9BACT</name>
<comment type="caution">
    <text evidence="2">The sequence shown here is derived from an EMBL/GenBank/DDBJ whole genome shotgun (WGS) entry which is preliminary data.</text>
</comment>
<dbReference type="PANTHER" id="PTHR34219">
    <property type="entry name" value="IRON-REGULATED INNER MEMBRANE PROTEIN-RELATED"/>
    <property type="match status" value="1"/>
</dbReference>
<reference evidence="3" key="1">
    <citation type="journal article" date="2019" name="Int. J. Syst. Evol. Microbiol.">
        <title>The Global Catalogue of Microorganisms (GCM) 10K type strain sequencing project: providing services to taxonomists for standard genome sequencing and annotation.</title>
        <authorList>
            <consortium name="The Broad Institute Genomics Platform"/>
            <consortium name="The Broad Institute Genome Sequencing Center for Infectious Disease"/>
            <person name="Wu L."/>
            <person name="Ma J."/>
        </authorList>
    </citation>
    <scope>NUCLEOTIDE SEQUENCE [LARGE SCALE GENOMIC DNA]</scope>
    <source>
        <strain evidence="3">JCM 18326</strain>
    </source>
</reference>
<keyword evidence="1" id="KW-0472">Membrane</keyword>